<reference evidence="1" key="1">
    <citation type="journal article" date="2023" name="G3 (Bethesda)">
        <title>A reference genome for the long-term kleptoplast-retaining sea slug Elysia crispata morphotype clarki.</title>
        <authorList>
            <person name="Eastman K.E."/>
            <person name="Pendleton A.L."/>
            <person name="Shaikh M.A."/>
            <person name="Suttiyut T."/>
            <person name="Ogas R."/>
            <person name="Tomko P."/>
            <person name="Gavelis G."/>
            <person name="Widhalm J.R."/>
            <person name="Wisecaver J.H."/>
        </authorList>
    </citation>
    <scope>NUCLEOTIDE SEQUENCE</scope>
    <source>
        <strain evidence="1">ECLA1</strain>
    </source>
</reference>
<dbReference type="Proteomes" id="UP001283361">
    <property type="component" value="Unassembled WGS sequence"/>
</dbReference>
<dbReference type="EMBL" id="JAWDGP010005120">
    <property type="protein sequence ID" value="KAK3759490.1"/>
    <property type="molecule type" value="Genomic_DNA"/>
</dbReference>
<name>A0AAE0YYX1_9GAST</name>
<comment type="caution">
    <text evidence="1">The sequence shown here is derived from an EMBL/GenBank/DDBJ whole genome shotgun (WGS) entry which is preliminary data.</text>
</comment>
<protein>
    <submittedName>
        <fullName evidence="1">Uncharacterized protein</fullName>
    </submittedName>
</protein>
<evidence type="ECO:0000313" key="1">
    <source>
        <dbReference type="EMBL" id="KAK3759490.1"/>
    </source>
</evidence>
<gene>
    <name evidence="1" type="ORF">RRG08_062637</name>
</gene>
<proteinExistence type="predicted"/>
<dbReference type="AlphaFoldDB" id="A0AAE0YYX1"/>
<sequence>MHHMHKAKAGEMEKLNKQELARDKGGILRAPCNTVPVFEEAPLGPLLGWSYRNGDGKGYRVGAQPVDGAGGRAPDSIQLRRCFQPLVQLKSEQRETSP</sequence>
<keyword evidence="2" id="KW-1185">Reference proteome</keyword>
<organism evidence="1 2">
    <name type="scientific">Elysia crispata</name>
    <name type="common">lettuce slug</name>
    <dbReference type="NCBI Taxonomy" id="231223"/>
    <lineage>
        <taxon>Eukaryota</taxon>
        <taxon>Metazoa</taxon>
        <taxon>Spiralia</taxon>
        <taxon>Lophotrochozoa</taxon>
        <taxon>Mollusca</taxon>
        <taxon>Gastropoda</taxon>
        <taxon>Heterobranchia</taxon>
        <taxon>Euthyneura</taxon>
        <taxon>Panpulmonata</taxon>
        <taxon>Sacoglossa</taxon>
        <taxon>Placobranchoidea</taxon>
        <taxon>Plakobranchidae</taxon>
        <taxon>Elysia</taxon>
    </lineage>
</organism>
<evidence type="ECO:0000313" key="2">
    <source>
        <dbReference type="Proteomes" id="UP001283361"/>
    </source>
</evidence>
<accession>A0AAE0YYX1</accession>